<protein>
    <recommendedName>
        <fullName evidence="4">DUF4013 domain-containing protein</fullName>
    </recommendedName>
</protein>
<feature type="transmembrane region" description="Helical" evidence="1">
    <location>
        <begin position="287"/>
        <end position="311"/>
    </location>
</feature>
<evidence type="ECO:0000313" key="2">
    <source>
        <dbReference type="EMBL" id="KPL77116.1"/>
    </source>
</evidence>
<dbReference type="AlphaFoldDB" id="A0A0P6X5G8"/>
<dbReference type="STRING" id="360411.AC812_03820"/>
<feature type="transmembrane region" description="Helical" evidence="1">
    <location>
        <begin position="177"/>
        <end position="206"/>
    </location>
</feature>
<evidence type="ECO:0000256" key="1">
    <source>
        <dbReference type="SAM" id="Phobius"/>
    </source>
</evidence>
<accession>A0A0P6X5G8</accession>
<evidence type="ECO:0008006" key="4">
    <source>
        <dbReference type="Google" id="ProtNLM"/>
    </source>
</evidence>
<feature type="transmembrane region" description="Helical" evidence="1">
    <location>
        <begin position="212"/>
        <end position="232"/>
    </location>
</feature>
<keyword evidence="1" id="KW-0812">Transmembrane</keyword>
<sequence length="332" mass="36564">MASEADMNLITPPRLIPALSAGFNTVAGKVYLIILPVLLDVFLWLGPQFRIDRLFTPLLTEYANTISRFASAEIAQQVNDLTALWIESLKTYNLASALQTFPIGLPSLMANRMSDLTPFGQPAVLEINSFSSAFGWWVLFLVIGFLMGCLFLNTLARSSGETPIKFEFKAFLVQSGLCAVFILTILFAVFLISLPASAIVSLLAMINASLGSIALLAVLFLLIWLFIPLIFTPHSIFLGQRNLLVSALTSVRLVRNHLTGSSLFLVAAILIAQGMDILWKIPPTSSWLTLVGILGHAFIYTSLLTASFIYFRSGLRWLMELIKQQSARMVQA</sequence>
<comment type="caution">
    <text evidence="2">The sequence shown here is derived from an EMBL/GenBank/DDBJ whole genome shotgun (WGS) entry which is preliminary data.</text>
</comment>
<gene>
    <name evidence="2" type="ORF">AC812_03820</name>
</gene>
<feature type="transmembrane region" description="Helical" evidence="1">
    <location>
        <begin position="21"/>
        <end position="45"/>
    </location>
</feature>
<evidence type="ECO:0000313" key="3">
    <source>
        <dbReference type="Proteomes" id="UP000050514"/>
    </source>
</evidence>
<name>A0A0P6X5G8_9CHLR</name>
<proteinExistence type="predicted"/>
<reference evidence="2 3" key="1">
    <citation type="submission" date="2015-07" db="EMBL/GenBank/DDBJ databases">
        <title>Draft genome of Bellilinea caldifistulae DSM 17877.</title>
        <authorList>
            <person name="Hemp J."/>
            <person name="Ward L.M."/>
            <person name="Pace L.A."/>
            <person name="Fischer W.W."/>
        </authorList>
    </citation>
    <scope>NUCLEOTIDE SEQUENCE [LARGE SCALE GENOMIC DNA]</scope>
    <source>
        <strain evidence="2 3">GOMI-1</strain>
    </source>
</reference>
<dbReference type="EMBL" id="LGHJ01000010">
    <property type="protein sequence ID" value="KPL77116.1"/>
    <property type="molecule type" value="Genomic_DNA"/>
</dbReference>
<organism evidence="2 3">
    <name type="scientific">Bellilinea caldifistulae</name>
    <dbReference type="NCBI Taxonomy" id="360411"/>
    <lineage>
        <taxon>Bacteria</taxon>
        <taxon>Bacillati</taxon>
        <taxon>Chloroflexota</taxon>
        <taxon>Anaerolineae</taxon>
        <taxon>Anaerolineales</taxon>
        <taxon>Anaerolineaceae</taxon>
        <taxon>Bellilinea</taxon>
    </lineage>
</organism>
<dbReference type="Proteomes" id="UP000050514">
    <property type="component" value="Unassembled WGS sequence"/>
</dbReference>
<keyword evidence="1" id="KW-0472">Membrane</keyword>
<feature type="transmembrane region" description="Helical" evidence="1">
    <location>
        <begin position="253"/>
        <end position="275"/>
    </location>
</feature>
<keyword evidence="3" id="KW-1185">Reference proteome</keyword>
<feature type="transmembrane region" description="Helical" evidence="1">
    <location>
        <begin position="134"/>
        <end position="156"/>
    </location>
</feature>
<keyword evidence="1" id="KW-1133">Transmembrane helix</keyword>